<proteinExistence type="predicted"/>
<dbReference type="SUPFAM" id="SSF56672">
    <property type="entry name" value="DNA/RNA polymerases"/>
    <property type="match status" value="2"/>
</dbReference>
<dbReference type="InterPro" id="IPR036691">
    <property type="entry name" value="Endo/exonu/phosph_ase_sf"/>
</dbReference>
<keyword evidence="4" id="KW-1185">Reference proteome</keyword>
<sequence length="3363" mass="378082">MTSSIFQEWLLQFNKQIVSEGRRILLLLDNAMSHCVPNDGLSNIKIHFLPPNMTASLQPLDSGIIKSFKAQYRKFQLQKMVKLADAHPPTELRLDYAVRYCKMAWDSVSPDSISNCWNHTGIIRFSSTAAVEPLNYGNLLDRIRDIFAITPENLMTEREFQLVDDSQEAEMKLTDDNFLVSTVTAKKELGEDDDATVTQRLPSLREARTAAEKVLLFLEHSKRATSDDVNLSADLLRRVYAISEGEKTQVVITDFFKKMIYRDNLFTFSYLVFFNKGHCNIFQSYCLNPDIYVKRYNFLKNFRVSSLLLSINIIISTKKKEDMMSINKPSGVKRYRSEMDSDPKHFDFKFGQISCAFNTGVNQINTLATKAKLNEDLRRSLIKTLHSALTCAELALQDAYTGINLAQSRPKPMAETPSRPSYAETANMTKPPAPVSSKVKPTYNNQARDFESHVVIKSINPTKESREILREVKSKNPSLFASNEVAASVKGKGKLVIHTKTKHVAVELASKLNNAMPSELSCQERPTIHPRYCIFGVEDSTKNEEILKSLENNPSFKNLPGKRHFRIAHRPKPNPKGYTTVFVEVDDDAAKTLQQRGKIPIASLIHRYEKSYSLKQCYRCCVLHANLRKSPDAVLELSQMAIKTQADVILLQELPRNFRWPNSTFLMFAPPGNYIPSGLVIRASLHPVQVDSSDPNITAAMIWLGKQALLVCSAYWHHDTTEYDFLPTLESIITTCAIPSVLGMDANAHSPTWGLGAVRDARGASLEASSMLTNLHFLGAPVQYTWSNGHQSSSIDVTLASSSLAARATRTCLPEMAFTDHLPILTTIQDTISPAQNTSWAESTCVESAFTAFLGSSLQHAASRLHAASTHQDIDDVVHILTKILQEACNISMKRKKKDNRPSKPWWNKDLAKLRNVVVSLRRLSQCTSTPIRNFFKGLYRACHNRLRAEIRRAKHLSWINLCQEVSSAAWSSVHKYISKGRSTQRGPPLLKKSDGTPYTPEETCEKILQHFCLPDTPISQPRPLIQFSGLIEPDFTDAEVLRAIKCCGLKKSPGPDRLGAKCLQLGVPPLHKLLAGLFTKCLRFGHFPSPWKIGLLVLIPKPDSTAENPLERFRPIALLNTLAKVFERCILARLQWLADRHNWFSPLQFGFVPCRSAENALAAINQFIDRDMEEGEKTLVISLDIRRAFDTVHRYSIIEALREVSCPEELLQLITSYLVNRKMAYSVWGHTAHILSLRGVPQGAALSPFLFNMIARKAFTLQKPRKSELVGFADDFTLMVQVAPKLPKCQINNFLENFSQWCRRHGMLVNPHKTQACMFYSNKPRWPNKDSIRLLDQPIAINKTIKILGITFDSKRQFIKHLNNSLLKYRWILPRLTSAIKGQFGSTFSSGHKIYKRVVLPALLYGSEYVENTSKAPLKRPRVTSPEAIKDSHATQNIAWCPKQTSRVPTNSKPTSKNKQPEKPQAKENTDMEIEVTPNRNSNPEQNPKKSNPPNKDTENPDKGPNNPTPNPKIRIPPIKISGVTEWSGLREGLINCTQKKPEFSTSGRHINVQTHSVTDYRTATRWLEERHYTFHFKILDEEKNLRIVVRGLDCCITIPEIQEDLDNKGFHMTKIVRLRRAGTKEELPLIQVTLPKTPKNKDIYNITDICDMKCRVEAYRAPKGPGQCHRCQSFGHSKFECRETPKCVKCGENHFTSECSKQKEVLPKCANCQGQHTANWRGCPLYKKINKDIPSQKNPRPNALKEPSKVPINPKIPQTTGNKEKTCANQPKNIALISETWLKPCHRMNIPNYNTVRNDRMSGQGGGTAIFIHRKYYCVPIQSTCLNLETTGITIKDKNGTTLNIYSCYKPPNTPLDPKDIYNIFKTNTPTILAGDLNCKNPTWGSFSTNPNGKILQKVVECLNLDLSYPDEPTHDSPPDILDIAIHKNLSQTVHSKVLHEMTSDHLPVLLILQDYNITRSDTTIKIIDWALFKYQMENTQPPAHTAETPQEIIDSIASIEDQIIQNLQKSTKYKELDLDRKYPAHIKEKLRKTNRLRKKMKKTCDPNDKKAYISARRESQKLTREHDNTSWDTYIENLDVSDQTVWKAIRRLTAPKKEEIIVKTNNNLTLTAEEAAEALADSYEKQLSPNPPTSSYSNNYLNKRITAHLQTNNKTALEPTNIGEIKAIIDTFPKKKAPGIDGITNEALKLLPNHILESLTSTFNASLKLAYFPNNWKTSIICPILKQGKSKYDPASYRPISLLPVTSKLFERIILRRIKKALSDEHPLRPEQFGFQQKHSTLHQLVVVTEKIRKAMESKQLTGGIFFDISKAFDKVWHEALLYKMAKKNLPGDIIRMTKSFLCDRNLRVKVKDVLSTPRKIRAGVPQGSVIGPTFFNIFIDDYPCPDGMSLHLYADDAATLVSAFNLDTIYLKLQEALVFVNIWCDEWRVELNPQKTEAILFSDKRLKVKKPLEDLGYPDEPIKWKDSVRYLGVILDQHLTFQEHVQNRINLAKAAQHRLALFLGNKSKLSLHCKRTIYTSIIRPILTYGHPVFITANKTTLKKFESFENQVLKKIIGAPWTTKRVTQCFNCQGFGHGQLNCFLKSKCVKCAEEHHSKDCPRKSKQLPPKCANCGEAHTANYRGCPNFPKPQQQQLKPPRQNSPNNIPQASSTKTEEATVEKQKASYAETAKKKTTRSDTRELCENLRSLRLRGDNRFLRPPDLLAPERWLQATVGDFSDGAPALARSTRAALLDAQHLGAFFQRLLRENASSSYDAEYEAETIVLRGSATPITRLPSQRARRALDLARLQAHPTAELAARWTPTVDVPRSIPWADLRRNCFSGHDADVALRLALHALPHPDHPASRRANCAACGSSDGSLAHRYWSCRAVRTLLREVFASCDLPLDLQAWLFGVGLHPEAVKLTSVAKATIYKYHLGLELGTLVTPGMGTSAQDQHLQELLERAIARWSPFVRGLSLAGRAKAANSLVLSAIYYHLQAYLPSETTIGRLQARLARFVWGHDRTSWLPSSILARPISVGGMGLLDVGTQLRLSCLKGVQAALRGGRNAHSWLAESGMWLTPASTPGIWLPPRRRRSLHLFEPAAEILDLNHRILQPALLRALRVVGDCRFLRPPELLAPTRRLGWRIGELTGPAPNITIATRGALTDVAALGSFCTRLITQNARGRYRVDSLADAIVVRGTTTAFQRLTTRTARRLLERPRLAALPITQLFGRWFPTSASPSPSAGLPSGVAPSRGTLLTLPCGWPCTPFPIQHIRLQPGSPASPVGPETCHWPTATGPAVGSGLSSWRPSPSSNGLLTCKAGSSGMTWRTTPWPSWRPPRPASTSTSWAWRCGESKKTPSLSGGEPCQGGGASLAPKII</sequence>
<dbReference type="Proteomes" id="UP001235939">
    <property type="component" value="Chromosome 17"/>
</dbReference>
<dbReference type="InterPro" id="IPR043502">
    <property type="entry name" value="DNA/RNA_pol_sf"/>
</dbReference>
<accession>A0ABY6LE76</accession>
<name>A0ABY6LE76_9ARAC</name>
<dbReference type="Pfam" id="PF07530">
    <property type="entry name" value="PRE_C2HC"/>
    <property type="match status" value="1"/>
</dbReference>
<dbReference type="SUPFAM" id="SSF56219">
    <property type="entry name" value="DNase I-like"/>
    <property type="match status" value="2"/>
</dbReference>
<dbReference type="Pfam" id="PF03184">
    <property type="entry name" value="DDE_1"/>
    <property type="match status" value="1"/>
</dbReference>
<evidence type="ECO:0000313" key="4">
    <source>
        <dbReference type="Proteomes" id="UP001235939"/>
    </source>
</evidence>
<dbReference type="Gene3D" id="3.60.10.10">
    <property type="entry name" value="Endonuclease/exonuclease/phosphatase"/>
    <property type="match status" value="2"/>
</dbReference>
<feature type="region of interest" description="Disordered" evidence="1">
    <location>
        <begin position="3312"/>
        <end position="3363"/>
    </location>
</feature>
<evidence type="ECO:0000256" key="1">
    <source>
        <dbReference type="SAM" id="MobiDB-lite"/>
    </source>
</evidence>
<feature type="compositionally biased region" description="Basic and acidic residues" evidence="1">
    <location>
        <begin position="2657"/>
        <end position="2683"/>
    </location>
</feature>
<feature type="region of interest" description="Disordered" evidence="1">
    <location>
        <begin position="2628"/>
        <end position="2683"/>
    </location>
</feature>
<feature type="domain" description="Reverse transcriptase" evidence="2">
    <location>
        <begin position="2208"/>
        <end position="2479"/>
    </location>
</feature>
<reference evidence="3 4" key="1">
    <citation type="submission" date="2022-01" db="EMBL/GenBank/DDBJ databases">
        <title>A chromosomal length assembly of Cordylochernes scorpioides.</title>
        <authorList>
            <person name="Zeh D."/>
            <person name="Zeh J."/>
        </authorList>
    </citation>
    <scope>NUCLEOTIDE SEQUENCE [LARGE SCALE GENOMIC DNA]</scope>
    <source>
        <strain evidence="3">IN4F17</strain>
        <tissue evidence="3">Whole Body</tissue>
    </source>
</reference>
<feature type="region of interest" description="Disordered" evidence="1">
    <location>
        <begin position="1736"/>
        <end position="1766"/>
    </location>
</feature>
<dbReference type="InterPro" id="IPR005135">
    <property type="entry name" value="Endo/exonuclease/phosphatase"/>
</dbReference>
<dbReference type="InterPro" id="IPR000477">
    <property type="entry name" value="RT_dom"/>
</dbReference>
<dbReference type="InterPro" id="IPR001878">
    <property type="entry name" value="Znf_CCHC"/>
</dbReference>
<feature type="region of interest" description="Disordered" evidence="1">
    <location>
        <begin position="1415"/>
        <end position="1518"/>
    </location>
</feature>
<dbReference type="InterPro" id="IPR004875">
    <property type="entry name" value="DDE_SF_endonuclease_dom"/>
</dbReference>
<dbReference type="Pfam" id="PF00078">
    <property type="entry name" value="RVT_1"/>
    <property type="match status" value="2"/>
</dbReference>
<feature type="non-terminal residue" evidence="3">
    <location>
        <position position="1"/>
    </location>
</feature>
<gene>
    <name evidence="3" type="ORF">LAZ67_17002858</name>
</gene>
<feature type="compositionally biased region" description="Polar residues" evidence="1">
    <location>
        <begin position="1435"/>
        <end position="1459"/>
    </location>
</feature>
<feature type="region of interest" description="Disordered" evidence="1">
    <location>
        <begin position="408"/>
        <end position="439"/>
    </location>
</feature>
<protein>
    <recommendedName>
        <fullName evidence="2">Reverse transcriptase domain-containing protein</fullName>
    </recommendedName>
</protein>
<evidence type="ECO:0000313" key="3">
    <source>
        <dbReference type="EMBL" id="UYV79488.1"/>
    </source>
</evidence>
<feature type="compositionally biased region" description="Basic and acidic residues" evidence="1">
    <location>
        <begin position="1460"/>
        <end position="1471"/>
    </location>
</feature>
<dbReference type="CDD" id="cd01650">
    <property type="entry name" value="RT_nLTR_like"/>
    <property type="match status" value="2"/>
</dbReference>
<organism evidence="3 4">
    <name type="scientific">Cordylochernes scorpioides</name>
    <dbReference type="NCBI Taxonomy" id="51811"/>
    <lineage>
        <taxon>Eukaryota</taxon>
        <taxon>Metazoa</taxon>
        <taxon>Ecdysozoa</taxon>
        <taxon>Arthropoda</taxon>
        <taxon>Chelicerata</taxon>
        <taxon>Arachnida</taxon>
        <taxon>Pseudoscorpiones</taxon>
        <taxon>Cheliferoidea</taxon>
        <taxon>Chernetidae</taxon>
        <taxon>Cordylochernes</taxon>
    </lineage>
</organism>
<feature type="compositionally biased region" description="Low complexity" evidence="1">
    <location>
        <begin position="2629"/>
        <end position="2645"/>
    </location>
</feature>
<dbReference type="Pfam" id="PF14529">
    <property type="entry name" value="Exo_endo_phos_2"/>
    <property type="match status" value="2"/>
</dbReference>
<feature type="compositionally biased region" description="Polar residues" evidence="1">
    <location>
        <begin position="1479"/>
        <end position="1496"/>
    </location>
</feature>
<evidence type="ECO:0000259" key="2">
    <source>
        <dbReference type="PROSITE" id="PS50878"/>
    </source>
</evidence>
<feature type="domain" description="Reverse transcriptase" evidence="2">
    <location>
        <begin position="1081"/>
        <end position="1353"/>
    </location>
</feature>
<dbReference type="PROSITE" id="PS50878">
    <property type="entry name" value="RT_POL"/>
    <property type="match status" value="2"/>
</dbReference>
<dbReference type="SMART" id="SM00343">
    <property type="entry name" value="ZnF_C2HC"/>
    <property type="match status" value="4"/>
</dbReference>
<dbReference type="EMBL" id="CP092879">
    <property type="protein sequence ID" value="UYV79488.1"/>
    <property type="molecule type" value="Genomic_DNA"/>
</dbReference>
<dbReference type="InterPro" id="IPR006579">
    <property type="entry name" value="Pre_C2HC_dom"/>
</dbReference>
<feature type="compositionally biased region" description="Polar residues" evidence="1">
    <location>
        <begin position="2646"/>
        <end position="2656"/>
    </location>
</feature>
<dbReference type="PANTHER" id="PTHR19446">
    <property type="entry name" value="REVERSE TRANSCRIPTASES"/>
    <property type="match status" value="1"/>
</dbReference>